<dbReference type="RefSeq" id="WP_143125007.1">
    <property type="nucleotide sequence ID" value="NZ_VJMG01000021.1"/>
</dbReference>
<dbReference type="InterPro" id="IPR029045">
    <property type="entry name" value="ClpP/crotonase-like_dom_sf"/>
</dbReference>
<accession>A0A549TC63</accession>
<proteinExistence type="predicted"/>
<evidence type="ECO:0008006" key="4">
    <source>
        <dbReference type="Google" id="ProtNLM"/>
    </source>
</evidence>
<dbReference type="EMBL" id="VJMG01000021">
    <property type="protein sequence ID" value="TRL39428.1"/>
    <property type="molecule type" value="Genomic_DNA"/>
</dbReference>
<feature type="signal peptide" evidence="1">
    <location>
        <begin position="1"/>
        <end position="21"/>
    </location>
</feature>
<evidence type="ECO:0000313" key="3">
    <source>
        <dbReference type="Proteomes" id="UP000316801"/>
    </source>
</evidence>
<protein>
    <recommendedName>
        <fullName evidence="4">Alpha/beta hydrolase</fullName>
    </recommendedName>
</protein>
<evidence type="ECO:0000313" key="2">
    <source>
        <dbReference type="EMBL" id="TRL39428.1"/>
    </source>
</evidence>
<dbReference type="Proteomes" id="UP000316801">
    <property type="component" value="Unassembled WGS sequence"/>
</dbReference>
<dbReference type="SUPFAM" id="SSF52096">
    <property type="entry name" value="ClpP/crotonase"/>
    <property type="match status" value="1"/>
</dbReference>
<comment type="caution">
    <text evidence="2">The sequence shown here is derived from an EMBL/GenBank/DDBJ whole genome shotgun (WGS) entry which is preliminary data.</text>
</comment>
<reference evidence="2 3" key="1">
    <citation type="submission" date="2019-07" db="EMBL/GenBank/DDBJ databases">
        <title>Ln-dependent methylotrophs.</title>
        <authorList>
            <person name="Tani A."/>
        </authorList>
    </citation>
    <scope>NUCLEOTIDE SEQUENCE [LARGE SCALE GENOMIC DNA]</scope>
    <source>
        <strain evidence="2 3">SM12</strain>
    </source>
</reference>
<dbReference type="AlphaFoldDB" id="A0A549TC63"/>
<organism evidence="2 3">
    <name type="scientific">Rhizobium straminoryzae</name>
    <dbReference type="NCBI Taxonomy" id="1387186"/>
    <lineage>
        <taxon>Bacteria</taxon>
        <taxon>Pseudomonadati</taxon>
        <taxon>Pseudomonadota</taxon>
        <taxon>Alphaproteobacteria</taxon>
        <taxon>Hyphomicrobiales</taxon>
        <taxon>Rhizobiaceae</taxon>
        <taxon>Rhizobium/Agrobacterium group</taxon>
        <taxon>Rhizobium</taxon>
    </lineage>
</organism>
<keyword evidence="1" id="KW-0732">Signal</keyword>
<keyword evidence="3" id="KW-1185">Reference proteome</keyword>
<name>A0A549TC63_9HYPH</name>
<dbReference type="Gene3D" id="3.90.226.10">
    <property type="entry name" value="2-enoyl-CoA Hydratase, Chain A, domain 1"/>
    <property type="match status" value="1"/>
</dbReference>
<feature type="chain" id="PRO_5021794579" description="Alpha/beta hydrolase" evidence="1">
    <location>
        <begin position="22"/>
        <end position="201"/>
    </location>
</feature>
<gene>
    <name evidence="2" type="ORF">FNA46_09820</name>
</gene>
<sequence length="201" mass="21391">MMIRSIVRLATCLGLAVPAQAAEIIDLSPAPAYGLIAIRGQFRAEDAPRFAALADRYPAATIVLESPGGELEPALAIGDTIRARGFSTSVPPGSLCASGCALAWLAGRTRVFSVSSLLIVHGAFRYRTDGGLEESPRGNARARTYLSRLDLPPALIAFATQARPGDLRQLTPDLLHRFGLAATLLPAPRTDLPFPPRPARR</sequence>
<evidence type="ECO:0000256" key="1">
    <source>
        <dbReference type="SAM" id="SignalP"/>
    </source>
</evidence>